<evidence type="ECO:0000256" key="1">
    <source>
        <dbReference type="ARBA" id="ARBA00006484"/>
    </source>
</evidence>
<dbReference type="AlphaFoldDB" id="A0AAD5DSJ1"/>
<evidence type="ECO:0000313" key="4">
    <source>
        <dbReference type="Proteomes" id="UP001205105"/>
    </source>
</evidence>
<proteinExistence type="inferred from homology"/>
<organism evidence="3 4">
    <name type="scientific">Chlorella ohadii</name>
    <dbReference type="NCBI Taxonomy" id="2649997"/>
    <lineage>
        <taxon>Eukaryota</taxon>
        <taxon>Viridiplantae</taxon>
        <taxon>Chlorophyta</taxon>
        <taxon>core chlorophytes</taxon>
        <taxon>Trebouxiophyceae</taxon>
        <taxon>Chlorellales</taxon>
        <taxon>Chlorellaceae</taxon>
        <taxon>Chlorella clade</taxon>
        <taxon>Chlorella</taxon>
    </lineage>
</organism>
<dbReference type="PRINTS" id="PR00081">
    <property type="entry name" value="GDHRDH"/>
</dbReference>
<dbReference type="GO" id="GO:0016491">
    <property type="term" value="F:oxidoreductase activity"/>
    <property type="evidence" value="ECO:0007669"/>
    <property type="project" value="UniProtKB-KW"/>
</dbReference>
<reference evidence="3" key="1">
    <citation type="submission" date="2020-11" db="EMBL/GenBank/DDBJ databases">
        <title>Chlorella ohadii genome sequencing and assembly.</title>
        <authorList>
            <person name="Murik O."/>
            <person name="Treves H."/>
            <person name="Kedem I."/>
            <person name="Shotland Y."/>
            <person name="Kaplan A."/>
        </authorList>
    </citation>
    <scope>NUCLEOTIDE SEQUENCE</scope>
    <source>
        <strain evidence="3">1</strain>
    </source>
</reference>
<sequence length="392" mass="42274">MPSVRVRGASNLPAEWDLIGRRVMVTGATNGIGKEAARQLAARGATVVLACRNLPAAERVAEEISRQQHPGATVEVGPAQLDLASLESVRGFAEAYRKSGKGLDILINNAGANYCKKSYTPEGVGALCQINYLGPYALTRELEETLQRSAPARVVNVSSVTHRYGWVGDPATFLSSWRPGSYYPSTKLANALFAFELQRRLGKAGIQSCAVDPGGVSTNIWQNSAFDQPPLSYFIRNLYAPPSDGAAAVVHAATVPWGREHKTAADITRRWASGSSSGLGLRRRKSAQTLPDLRFYARGLFASPAITSWRGQVEPGSMADQLRSYLWGGVAVLHSLLDWPLRNLSGGWLAGETRVVPAAPLAYDAALAAQLWDLSADVCKLPRQPRLVNSPR</sequence>
<dbReference type="PANTHER" id="PTHR24320">
    <property type="entry name" value="RETINOL DEHYDROGENASE"/>
    <property type="match status" value="1"/>
</dbReference>
<dbReference type="EMBL" id="JADXDR010000067">
    <property type="protein sequence ID" value="KAI7841200.1"/>
    <property type="molecule type" value="Genomic_DNA"/>
</dbReference>
<evidence type="ECO:0008006" key="5">
    <source>
        <dbReference type="Google" id="ProtNLM"/>
    </source>
</evidence>
<gene>
    <name evidence="3" type="ORF">COHA_005166</name>
</gene>
<dbReference type="InterPro" id="IPR002347">
    <property type="entry name" value="SDR_fam"/>
</dbReference>
<dbReference type="Proteomes" id="UP001205105">
    <property type="component" value="Unassembled WGS sequence"/>
</dbReference>
<dbReference type="Pfam" id="PF00106">
    <property type="entry name" value="adh_short"/>
    <property type="match status" value="1"/>
</dbReference>
<comment type="caution">
    <text evidence="3">The sequence shown here is derived from an EMBL/GenBank/DDBJ whole genome shotgun (WGS) entry which is preliminary data.</text>
</comment>
<dbReference type="Gene3D" id="3.40.50.720">
    <property type="entry name" value="NAD(P)-binding Rossmann-like Domain"/>
    <property type="match status" value="1"/>
</dbReference>
<name>A0AAD5DSJ1_9CHLO</name>
<accession>A0AAD5DSJ1</accession>
<dbReference type="InterPro" id="IPR036291">
    <property type="entry name" value="NAD(P)-bd_dom_sf"/>
</dbReference>
<comment type="similarity">
    <text evidence="1">Belongs to the short-chain dehydrogenases/reductases (SDR) family.</text>
</comment>
<evidence type="ECO:0000313" key="3">
    <source>
        <dbReference type="EMBL" id="KAI7841200.1"/>
    </source>
</evidence>
<dbReference type="PANTHER" id="PTHR24320:SF262">
    <property type="entry name" value="DEHYDROGENASE"/>
    <property type="match status" value="1"/>
</dbReference>
<keyword evidence="4" id="KW-1185">Reference proteome</keyword>
<evidence type="ECO:0000256" key="2">
    <source>
        <dbReference type="ARBA" id="ARBA00023002"/>
    </source>
</evidence>
<keyword evidence="2" id="KW-0560">Oxidoreductase</keyword>
<dbReference type="SUPFAM" id="SSF51735">
    <property type="entry name" value="NAD(P)-binding Rossmann-fold domains"/>
    <property type="match status" value="1"/>
</dbReference>
<protein>
    <recommendedName>
        <fullName evidence="5">Short-chain dehydrogenase</fullName>
    </recommendedName>
</protein>